<feature type="region of interest" description="Disordered" evidence="1">
    <location>
        <begin position="30"/>
        <end position="57"/>
    </location>
</feature>
<organism evidence="2">
    <name type="scientific">uncultured Ramlibacter sp</name>
    <dbReference type="NCBI Taxonomy" id="260755"/>
    <lineage>
        <taxon>Bacteria</taxon>
        <taxon>Pseudomonadati</taxon>
        <taxon>Pseudomonadota</taxon>
        <taxon>Betaproteobacteria</taxon>
        <taxon>Burkholderiales</taxon>
        <taxon>Comamonadaceae</taxon>
        <taxon>Ramlibacter</taxon>
        <taxon>environmental samples</taxon>
    </lineage>
</organism>
<dbReference type="EMBL" id="CADCUX010000385">
    <property type="protein sequence ID" value="CAA9418090.1"/>
    <property type="molecule type" value="Genomic_DNA"/>
</dbReference>
<gene>
    <name evidence="2" type="ORF">AVDCRST_MAG51-1856</name>
</gene>
<feature type="non-terminal residue" evidence="2">
    <location>
        <position position="1"/>
    </location>
</feature>
<protein>
    <submittedName>
        <fullName evidence="2">Uncharacterized protein</fullName>
    </submittedName>
</protein>
<sequence length="210" mass="21206">EHDGVRHGVPAIPAGAAGVRVAVRRAGGKRLRPARQRGHPAAAGCRTDPAGRDGAGAADRGCVVRRADCRRADLPLGASIRRAAVAASAGGARAASGQARVDGAHAAPVGAGLHLPGALHARRPHGAAVRRRVAEDALPASVHLRRRCGPGGVAPAGVRRSLRRRSLAGDPGRRAAVAGRAAARAGAARGAGLDRCAMEARPQGGERKRL</sequence>
<reference evidence="2" key="1">
    <citation type="submission" date="2020-02" db="EMBL/GenBank/DDBJ databases">
        <authorList>
            <person name="Meier V. D."/>
        </authorList>
    </citation>
    <scope>NUCLEOTIDE SEQUENCE</scope>
    <source>
        <strain evidence="2">AVDCRST_MAG51</strain>
    </source>
</reference>
<evidence type="ECO:0000256" key="1">
    <source>
        <dbReference type="SAM" id="MobiDB-lite"/>
    </source>
</evidence>
<feature type="region of interest" description="Disordered" evidence="1">
    <location>
        <begin position="183"/>
        <end position="210"/>
    </location>
</feature>
<evidence type="ECO:0000313" key="2">
    <source>
        <dbReference type="EMBL" id="CAA9418090.1"/>
    </source>
</evidence>
<feature type="non-terminal residue" evidence="2">
    <location>
        <position position="210"/>
    </location>
</feature>
<name>A0A6J4PS67_9BURK</name>
<accession>A0A6J4PS67</accession>
<proteinExistence type="predicted"/>
<dbReference type="AlphaFoldDB" id="A0A6J4PS67"/>